<gene>
    <name evidence="1" type="ORF">ABT39_MTgene1038</name>
</gene>
<keyword evidence="1" id="KW-0496">Mitochondrion</keyword>
<evidence type="ECO:0000313" key="1">
    <source>
        <dbReference type="EMBL" id="KUM51192.1"/>
    </source>
</evidence>
<protein>
    <submittedName>
        <fullName evidence="1">Uncharacterized protein</fullName>
    </submittedName>
</protein>
<geneLocation type="mitochondrion" evidence="1"/>
<reference evidence="1" key="1">
    <citation type="journal article" date="2015" name="Genome Biol. Evol.">
        <title>Organellar Genomes of White Spruce (Picea glauca): Assembly and Annotation.</title>
        <authorList>
            <person name="Jackman S.D."/>
            <person name="Warren R.L."/>
            <person name="Gibb E.A."/>
            <person name="Vandervalk B.P."/>
            <person name="Mohamadi H."/>
            <person name="Chu J."/>
            <person name="Raymond A."/>
            <person name="Pleasance S."/>
            <person name="Coope R."/>
            <person name="Wildung M.R."/>
            <person name="Ritland C.E."/>
            <person name="Bousquet J."/>
            <person name="Jones S.J."/>
            <person name="Bohlmann J."/>
            <person name="Birol I."/>
        </authorList>
    </citation>
    <scope>NUCLEOTIDE SEQUENCE [LARGE SCALE GENOMIC DNA]</scope>
    <source>
        <tissue evidence="1">Flushing bud</tissue>
    </source>
</reference>
<proteinExistence type="predicted"/>
<accession>A0A101M5E7</accession>
<dbReference type="EMBL" id="LKAM01000001">
    <property type="protein sequence ID" value="KUM51192.1"/>
    <property type="molecule type" value="Genomic_DNA"/>
</dbReference>
<sequence length="40" mass="4748">MIRTYHPFKLSHFLLFPSKAREVFCLLKKVVMPANREEIG</sequence>
<dbReference type="AlphaFoldDB" id="A0A101M5E7"/>
<name>A0A101M5E7_PICGL</name>
<organism evidence="1">
    <name type="scientific">Picea glauca</name>
    <name type="common">White spruce</name>
    <name type="synonym">Pinus glauca</name>
    <dbReference type="NCBI Taxonomy" id="3330"/>
    <lineage>
        <taxon>Eukaryota</taxon>
        <taxon>Viridiplantae</taxon>
        <taxon>Streptophyta</taxon>
        <taxon>Embryophyta</taxon>
        <taxon>Tracheophyta</taxon>
        <taxon>Spermatophyta</taxon>
        <taxon>Pinopsida</taxon>
        <taxon>Pinidae</taxon>
        <taxon>Conifers I</taxon>
        <taxon>Pinales</taxon>
        <taxon>Pinaceae</taxon>
        <taxon>Picea</taxon>
    </lineage>
</organism>
<comment type="caution">
    <text evidence="1">The sequence shown here is derived from an EMBL/GenBank/DDBJ whole genome shotgun (WGS) entry which is preliminary data.</text>
</comment>